<dbReference type="EMBL" id="CVRI01000047">
    <property type="protein sequence ID" value="CRK97880.1"/>
    <property type="molecule type" value="Genomic_DNA"/>
</dbReference>
<protein>
    <submittedName>
        <fullName evidence="1">CLUMA_CG011255, isoform A</fullName>
    </submittedName>
</protein>
<accession>A0A1J1ICC5</accession>
<dbReference type="Proteomes" id="UP000183832">
    <property type="component" value="Unassembled WGS sequence"/>
</dbReference>
<proteinExistence type="predicted"/>
<organism evidence="1 2">
    <name type="scientific">Clunio marinus</name>
    <dbReference type="NCBI Taxonomy" id="568069"/>
    <lineage>
        <taxon>Eukaryota</taxon>
        <taxon>Metazoa</taxon>
        <taxon>Ecdysozoa</taxon>
        <taxon>Arthropoda</taxon>
        <taxon>Hexapoda</taxon>
        <taxon>Insecta</taxon>
        <taxon>Pterygota</taxon>
        <taxon>Neoptera</taxon>
        <taxon>Endopterygota</taxon>
        <taxon>Diptera</taxon>
        <taxon>Nematocera</taxon>
        <taxon>Chironomoidea</taxon>
        <taxon>Chironomidae</taxon>
        <taxon>Clunio</taxon>
    </lineage>
</organism>
<name>A0A1J1ICC5_9DIPT</name>
<evidence type="ECO:0000313" key="1">
    <source>
        <dbReference type="EMBL" id="CRK97880.1"/>
    </source>
</evidence>
<reference evidence="1 2" key="1">
    <citation type="submission" date="2015-04" db="EMBL/GenBank/DDBJ databases">
        <authorList>
            <person name="Syromyatnikov M.Y."/>
            <person name="Popov V.N."/>
        </authorList>
    </citation>
    <scope>NUCLEOTIDE SEQUENCE [LARGE SCALE GENOMIC DNA]</scope>
</reference>
<evidence type="ECO:0000313" key="2">
    <source>
        <dbReference type="Proteomes" id="UP000183832"/>
    </source>
</evidence>
<dbReference type="AlphaFoldDB" id="A0A1J1ICC5"/>
<gene>
    <name evidence="1" type="ORF">CLUMA_CG011255</name>
</gene>
<sequence>MYRSDVDYCDRWSRENFQGSLHWEMFSFKDSKEKEFLKKFQLYGDVRQVDDSQSYHVLNISENTVSLKIIVKKVNLVTKNLGRKS</sequence>
<keyword evidence="2" id="KW-1185">Reference proteome</keyword>